<dbReference type="Gene3D" id="4.10.410.10">
    <property type="entry name" value="Pancreatic trypsin inhibitor Kunitz domain"/>
    <property type="match status" value="2"/>
</dbReference>
<feature type="domain" description="BPTI/Kunitz inhibitor" evidence="12">
    <location>
        <begin position="2744"/>
        <end position="2794"/>
    </location>
</feature>
<evidence type="ECO:0000313" key="14">
    <source>
        <dbReference type="Proteomes" id="UP000504602"/>
    </source>
</evidence>
<dbReference type="FunFam" id="3.40.50.410:FF:000021">
    <property type="entry name" value="Collagen, type VI, alpha 3"/>
    <property type="match status" value="1"/>
</dbReference>
<gene>
    <name evidence="15" type="primary">COL6A3</name>
</gene>
<proteinExistence type="predicted"/>
<dbReference type="PRINTS" id="PR00759">
    <property type="entry name" value="BASICPTASE"/>
</dbReference>
<feature type="compositionally biased region" description="Low complexity" evidence="9">
    <location>
        <begin position="2511"/>
        <end position="2542"/>
    </location>
</feature>
<dbReference type="GO" id="GO:0004867">
    <property type="term" value="F:serine-type endopeptidase inhibitor activity"/>
    <property type="evidence" value="ECO:0007669"/>
    <property type="project" value="InterPro"/>
</dbReference>
<evidence type="ECO:0000259" key="11">
    <source>
        <dbReference type="PROSITE" id="PS50234"/>
    </source>
</evidence>
<dbReference type="SMART" id="SM00131">
    <property type="entry name" value="KU"/>
    <property type="match status" value="2"/>
</dbReference>
<dbReference type="InterPro" id="IPR050525">
    <property type="entry name" value="ECM_Assembly_Org"/>
</dbReference>
<dbReference type="FunFam" id="3.40.50.410:FF:000016">
    <property type="entry name" value="Collagen type VI alpha 3 chain"/>
    <property type="match status" value="1"/>
</dbReference>
<keyword evidence="5" id="KW-0677">Repeat</keyword>
<feature type="compositionally biased region" description="Gly residues" evidence="9">
    <location>
        <begin position="1655"/>
        <end position="1673"/>
    </location>
</feature>
<keyword evidence="2" id="KW-0964">Secreted</keyword>
<dbReference type="CDD" id="cd01450">
    <property type="entry name" value="vWFA_subfamily_ECM"/>
    <property type="match status" value="2"/>
</dbReference>
<dbReference type="SUPFAM" id="SSF49265">
    <property type="entry name" value="Fibronectin type III"/>
    <property type="match status" value="1"/>
</dbReference>
<dbReference type="InterPro" id="IPR036116">
    <property type="entry name" value="FN3_sf"/>
</dbReference>
<dbReference type="Pfam" id="PF00092">
    <property type="entry name" value="VWA"/>
    <property type="match status" value="9"/>
</dbReference>
<name>A0A8N5F3E3_GEOFO</name>
<feature type="domain" description="VWFA" evidence="11">
    <location>
        <begin position="2001"/>
        <end position="2181"/>
    </location>
</feature>
<dbReference type="SUPFAM" id="SSF53300">
    <property type="entry name" value="vWA-like"/>
    <property type="match status" value="10"/>
</dbReference>
<feature type="domain" description="VWFA" evidence="11">
    <location>
        <begin position="35"/>
        <end position="212"/>
    </location>
</feature>
<dbReference type="InterPro" id="IPR002223">
    <property type="entry name" value="Kunitz_BPTI"/>
</dbReference>
<dbReference type="FunFam" id="4.10.410.10:FF:000007">
    <property type="entry name" value="Collagen type VI alpha 3 chain"/>
    <property type="match status" value="1"/>
</dbReference>
<feature type="chain" id="PRO_5035428105" evidence="10">
    <location>
        <begin position="26"/>
        <end position="2809"/>
    </location>
</feature>
<accession>A0A8N5F3E3</accession>
<feature type="domain" description="BPTI/Kunitz inhibitor" evidence="12">
    <location>
        <begin position="2667"/>
        <end position="2718"/>
    </location>
</feature>
<dbReference type="InterPro" id="IPR013783">
    <property type="entry name" value="Ig-like_fold"/>
</dbReference>
<evidence type="ECO:0000256" key="4">
    <source>
        <dbReference type="ARBA" id="ARBA00022729"/>
    </source>
</evidence>
<dbReference type="CDD" id="cd00063">
    <property type="entry name" value="FN3"/>
    <property type="match status" value="1"/>
</dbReference>
<dbReference type="PROSITE" id="PS50279">
    <property type="entry name" value="BPTI_KUNITZ_2"/>
    <property type="match status" value="2"/>
</dbReference>
<feature type="domain" description="VWFA" evidence="11">
    <location>
        <begin position="2219"/>
        <end position="2415"/>
    </location>
</feature>
<dbReference type="FunFam" id="3.40.50.410:FF:000037">
    <property type="entry name" value="Collagen type VI alpha 3 chain"/>
    <property type="match status" value="1"/>
</dbReference>
<dbReference type="InterPro" id="IPR002035">
    <property type="entry name" value="VWF_A"/>
</dbReference>
<dbReference type="PROSITE" id="PS00280">
    <property type="entry name" value="BPTI_KUNITZ_1"/>
    <property type="match status" value="1"/>
</dbReference>
<dbReference type="PANTHER" id="PTHR24020">
    <property type="entry name" value="COLLAGEN ALPHA"/>
    <property type="match status" value="1"/>
</dbReference>
<evidence type="ECO:0000259" key="12">
    <source>
        <dbReference type="PROSITE" id="PS50279"/>
    </source>
</evidence>
<organism evidence="14 15">
    <name type="scientific">Geospiza fortis</name>
    <name type="common">Medium ground-finch</name>
    <dbReference type="NCBI Taxonomy" id="48883"/>
    <lineage>
        <taxon>Eukaryota</taxon>
        <taxon>Metazoa</taxon>
        <taxon>Chordata</taxon>
        <taxon>Craniata</taxon>
        <taxon>Vertebrata</taxon>
        <taxon>Euteleostomi</taxon>
        <taxon>Archelosauria</taxon>
        <taxon>Archosauria</taxon>
        <taxon>Dinosauria</taxon>
        <taxon>Saurischia</taxon>
        <taxon>Theropoda</taxon>
        <taxon>Coelurosauria</taxon>
        <taxon>Aves</taxon>
        <taxon>Neognathae</taxon>
        <taxon>Neoaves</taxon>
        <taxon>Telluraves</taxon>
        <taxon>Australaves</taxon>
        <taxon>Passeriformes</taxon>
        <taxon>Thraupidae</taxon>
        <taxon>Geospiza</taxon>
    </lineage>
</organism>
<dbReference type="FunFam" id="3.40.50.410:FF:000022">
    <property type="entry name" value="Collagen type VI alpha 3 chain"/>
    <property type="match status" value="1"/>
</dbReference>
<feature type="compositionally biased region" description="Low complexity" evidence="9">
    <location>
        <begin position="1819"/>
        <end position="1838"/>
    </location>
</feature>
<keyword evidence="6" id="KW-0130">Cell adhesion</keyword>
<keyword evidence="7 15" id="KW-0176">Collagen</keyword>
<dbReference type="Gene3D" id="2.60.40.10">
    <property type="entry name" value="Immunoglobulins"/>
    <property type="match status" value="1"/>
</dbReference>
<keyword evidence="3" id="KW-0272">Extracellular matrix</keyword>
<dbReference type="Proteomes" id="UP000504602">
    <property type="component" value="Unplaced"/>
</dbReference>
<evidence type="ECO:0000256" key="7">
    <source>
        <dbReference type="ARBA" id="ARBA00023119"/>
    </source>
</evidence>
<protein>
    <submittedName>
        <fullName evidence="15">Collagen alpha-3(VI) chain isoform X5</fullName>
    </submittedName>
</protein>
<dbReference type="SUPFAM" id="SSF57362">
    <property type="entry name" value="BPTI-like"/>
    <property type="match status" value="2"/>
</dbReference>
<dbReference type="InterPro" id="IPR041900">
    <property type="entry name" value="vWA_collagen_alpha3-VI-like"/>
</dbReference>
<dbReference type="PANTHER" id="PTHR24020:SF13">
    <property type="entry name" value="COLLAGEN ALPHA-3(VI) CHAIN"/>
    <property type="match status" value="1"/>
</dbReference>
<evidence type="ECO:0000256" key="2">
    <source>
        <dbReference type="ARBA" id="ARBA00022525"/>
    </source>
</evidence>
<feature type="domain" description="VWFA" evidence="11">
    <location>
        <begin position="833"/>
        <end position="1004"/>
    </location>
</feature>
<feature type="region of interest" description="Disordered" evidence="9">
    <location>
        <begin position="2485"/>
        <end position="2561"/>
    </location>
</feature>
<dbReference type="Pfam" id="PF01391">
    <property type="entry name" value="Collagen"/>
    <property type="match status" value="2"/>
</dbReference>
<dbReference type="PRINTS" id="PR00453">
    <property type="entry name" value="VWFADOMAIN"/>
</dbReference>
<dbReference type="SMART" id="SM00327">
    <property type="entry name" value="VWA"/>
    <property type="match status" value="10"/>
</dbReference>
<dbReference type="CTD" id="1293"/>
<feature type="signal peptide" evidence="10">
    <location>
        <begin position="1"/>
        <end position="25"/>
    </location>
</feature>
<dbReference type="RefSeq" id="XP_030919346.1">
    <property type="nucleotide sequence ID" value="XM_031063486.1"/>
</dbReference>
<feature type="domain" description="VWFA" evidence="11">
    <location>
        <begin position="238"/>
        <end position="417"/>
    </location>
</feature>
<dbReference type="InterPro" id="IPR036880">
    <property type="entry name" value="Kunitz_BPTI_sf"/>
</dbReference>
<dbReference type="PROSITE" id="PS50853">
    <property type="entry name" value="FN3"/>
    <property type="match status" value="1"/>
</dbReference>
<evidence type="ECO:0000256" key="9">
    <source>
        <dbReference type="SAM" id="MobiDB-lite"/>
    </source>
</evidence>
<evidence type="ECO:0000313" key="15">
    <source>
        <dbReference type="RefSeq" id="XP_030919346.1"/>
    </source>
</evidence>
<dbReference type="InterPro" id="IPR008160">
    <property type="entry name" value="Collagen"/>
</dbReference>
<keyword evidence="4 10" id="KW-0732">Signal</keyword>
<dbReference type="CDD" id="cd22635">
    <property type="entry name" value="Kunitz_papilin"/>
    <property type="match status" value="1"/>
</dbReference>
<dbReference type="GO" id="GO:0007155">
    <property type="term" value="P:cell adhesion"/>
    <property type="evidence" value="ECO:0007669"/>
    <property type="project" value="UniProtKB-KW"/>
</dbReference>
<dbReference type="InterPro" id="IPR020901">
    <property type="entry name" value="Prtase_inh_Kunz-CS"/>
</dbReference>
<comment type="subcellular location">
    <subcellularLocation>
        <location evidence="1">Secreted</location>
        <location evidence="1">Extracellular space</location>
        <location evidence="1">Extracellular matrix</location>
    </subcellularLocation>
</comment>
<evidence type="ECO:0000256" key="6">
    <source>
        <dbReference type="ARBA" id="ARBA00022889"/>
    </source>
</evidence>
<feature type="compositionally biased region" description="Gly residues" evidence="9">
    <location>
        <begin position="1919"/>
        <end position="1937"/>
    </location>
</feature>
<feature type="domain" description="Fibronectin type-III" evidence="13">
    <location>
        <begin position="2553"/>
        <end position="2645"/>
    </location>
</feature>
<feature type="domain" description="VWFA" evidence="11">
    <location>
        <begin position="1035"/>
        <end position="1215"/>
    </location>
</feature>
<dbReference type="PROSITE" id="PS50234">
    <property type="entry name" value="VWFA"/>
    <property type="match status" value="9"/>
</dbReference>
<dbReference type="Gene3D" id="3.40.50.410">
    <property type="entry name" value="von Willebrand factor, type A domain"/>
    <property type="match status" value="9"/>
</dbReference>
<keyword evidence="14" id="KW-1185">Reference proteome</keyword>
<dbReference type="Pfam" id="PF00014">
    <property type="entry name" value="Kunitz_BPTI"/>
    <property type="match status" value="2"/>
</dbReference>
<feature type="region of interest" description="Disordered" evidence="9">
    <location>
        <begin position="1645"/>
        <end position="1959"/>
    </location>
</feature>
<dbReference type="GO" id="GO:0005581">
    <property type="term" value="C:collagen trimer"/>
    <property type="evidence" value="ECO:0007669"/>
    <property type="project" value="UniProtKB-KW"/>
</dbReference>
<evidence type="ECO:0000259" key="13">
    <source>
        <dbReference type="PROSITE" id="PS50853"/>
    </source>
</evidence>
<dbReference type="CDD" id="cd01481">
    <property type="entry name" value="vWA_collagen_alpha3-VI-like"/>
    <property type="match status" value="3"/>
</dbReference>
<evidence type="ECO:0000256" key="3">
    <source>
        <dbReference type="ARBA" id="ARBA00022530"/>
    </source>
</evidence>
<sequence length="2809" mass="304252">MRKHRHLPLVAMFCLLLSGFGSVGAQQQAAQESADLIFLIDGSNNIGGVNFPAIRDFLVNLIETLRVGAQQIHIGVVQYSDQPRTEFSLNSYSTKADVLDAVKALGFRGGEEANTGAALEFVVENLFTQAGGSRIEEAVPQILVLISGGESSDDIREGLLAVKQAGIFSFSIGVLNADSAELQQIATDGSFAYTALDIRNLDALQELLLPNIVGVAQRLILLAAPTIVTEVIEVNKKDIVFLIDGSTALGAAPFNAIRDFVAKIVQRLEVGPDLIQVAVAQYADTVKPEFYFNTHQTRKDVMANVRKMKLMGGTTLNTGSALDFVRTNFFTSAAGCRVEEGVLPMLVLITGGKSRDAVDQAAAELKRNRIVTLAVGSRNADLAELQEIAHEQDFVFNPNDFRLQFMQAILPEVLSPIRTLSGGLLVPEPPSESKKDVLFLIDGSANLLGIFPAVRDFVHKVISDLNVGPDATRVAVAQFSDTIQVEFDFDEYSSKQDMLGKVKRMKIKTGKQLNIGAALDEAIRRLFVREAGSRIEEGVPQFLVLLVAGRSTDNVEEPSDVLKHAGVVTFGIRAKNADPVELERIVYAPQFLLNVESLQRISELQPSIVNLLRTVQLQPTVVERGEKKDVVFLIDGSDGVRRGFPLLKTFVQRVVESLDIGRDKVRVAVAQYSNTIQPEFLLDTHEDKADIISAIQQLKLIGGSPLNTGAALDYLIKNVFTVSSGSRIAEGVPQFLILLTADRSQDDVRRPSVVLKTSGTVPFGIGIGNADLTELQTISFLPDFAISVPDFSQLDSVQQVVSNRVIRLTKQEIESLAPDLVFTSPSPAGVKRDVVFLVDGSRYAAQEFYLVRDLIGRIVNNLDVGIDTTRISVVQFSEHPHVEFLLNTHSTKDEVQNAVRQLRSKGGQLVNVGEALEFVARTIFTRPSGSRIEEGVPQFLVILSSRKSDDDFEYPSLQVKQVGVAPMMIAKNVDTEEMIQISLSPEYVFQVSSFQELPSLEQKLLTPIETLTVDQIRRLLGDVQPPIDVSGDEKDIVFLIDSSDSVRPDGLAHIRDFISRIVQQLEVGPNKVRIGVVQFSNGVFPEFYLKTHKSKNAVLEAIRRLRLRGGSPLNAGKALDFVVKNYFIKSAGSRIEDGVPQHLVVILGDRSQDDVDRPARVITSTSIKPLGVGARNVDRDQLQVITNDPGRVLVVQDFTGLSTLEKRVQNILEELPIPTTDSPGQILPGGKKQADIVFLLDGSINLGRDNFQEVLQFVYSVVDAIYRDGDSIQVGLAQYNSDVTDEFFLKDHSTKAQILDAINKVIYKGGRVANTGAAIKHIQERHFVKEAGSRIDQRVPQIAFIVMGGKSTDDAPRASLEITQKGVKVFAVGVRNIDLKEVSLVASESAMSFRAATAQELSELNEQVLVTLEAAMEERLCPGTTDVTRDCDLEVIIGFDVSDVGPGQNIFTSQRALESRVESVLNRITQMQKISCTGNQAPNVRVAIMAQAQGGPVEGLDFSEYRPELLERFLDMRTRGPYYLRADTLRSYLSKFRSSPAGSTKVIIHFTDGVDEPISQLEAASSTLHSEGVNALIFVGLDRVTNFDRVMQLEFGRGFTYNRPLRVNLLDLDFELAEQLDNIAERTCCKVPCKCSGQRGDRGVPGPIGPKGVTGDLGYGGYPGDEGGPGERGPPGVNGTQGFQGCPGHRGTKGSRGFPGEKGELGEMGLDGIDGEEGDKGLPGSSGEKGYSGRRGDKGIKGERGERGDRGLRGDPGDSGADNTQRGPRGQKGEIGPMGDPGPAGLEGQDGEVGRRGMAGRRGPIGVKGTKGAPGQPGPAGEQGMRGPQGPPGQVGTPGIRGEQGVPGPRAGSGPPGPPGERGRIGPLGRKGEPGNPGPKGPNGQPGPRGEMGDDGRDGIGGPGPKGRKGERGFVGYAGPKGGPGDRGVAGGPGPKGNRGRRGDAGVPGTPGQKGEIGYPGPSGLKGEKGESRDQCALVQNIKDKCPCCYGPKECPVFPTELAFAIDTSSGVVREVFNRMKQTVLRVVNNLTIAESNCPRGARVALVTYNNEVTTEIRFADSRKKSSLLQQIQNFQATLTTKPRSLETAMSFVARNTFKRARSGFLMRKVAVFFSNGDTRASPQLNDAVLKLYDAGVVPVFLTSRQDAVLARALEINNTAVGHAIVLPTSGGQLNQTIQRLLTCHICLDVCDPHPSCVGSGQRPSFRDRRAAPTDVDTDIAFILDSSESTTPLQFSEMKKYISHIVTNLEISSEPKVSQHHARVAVLQQAPYEHETNSSFPPVKTEFSLTDYASKEKIINYLHNQMTQLHGTRALGSAIEHTIAHVFESAPSPRDLKVIVLMMTGKVNKRELEHLQRAVISAKCKGYFFVILGIGRKVNAKNIYSLASEPNDVFFKLVDKPGELHEEPLLRFGTLLPSFIRSEFAFYLSPEIRRQCEWLQNGQQVQGQHPVLVGQKAVFVAPNATASCAFPASTTVSATIKPAASAHARTTPASTTAQARAPETTPASSVAQGNATAQGAASATTTHSKASGRAATTNATGTAAGGRRRHSAKTHDIQITDVTESSARLRWASPEPHSTFDVTVTLAQDHSLVQRQNLTGTEHVIRGLRSGQKYVVVITGSQKSQPKVTYTGSFSTKTQAQSQVSLANMMLNTEPLEGPESDWPDPCLLDFDMGMQCKDYQIVWFFDSKHKFCSQGWYGGCGGNANRFETEAECYNKCLKPSADEKAMQQPPLEKRFSSVMDVCRLQKDEGTCRDFVLKWYYDPKTKSCARFWYGGCGGNDNRFNTQKECEKLCTPGTINSSAVAAMGT</sequence>
<dbReference type="InterPro" id="IPR036465">
    <property type="entry name" value="vWFA_dom_sf"/>
</dbReference>
<feature type="domain" description="VWFA" evidence="11">
    <location>
        <begin position="629"/>
        <end position="805"/>
    </location>
</feature>
<evidence type="ECO:0000256" key="8">
    <source>
        <dbReference type="ARBA" id="ARBA00023157"/>
    </source>
</evidence>
<evidence type="ECO:0000256" key="10">
    <source>
        <dbReference type="SAM" id="SignalP"/>
    </source>
</evidence>
<evidence type="ECO:0000256" key="5">
    <source>
        <dbReference type="ARBA" id="ARBA00022737"/>
    </source>
</evidence>
<feature type="domain" description="VWFA" evidence="11">
    <location>
        <begin position="1235"/>
        <end position="1408"/>
    </location>
</feature>
<evidence type="ECO:0000256" key="1">
    <source>
        <dbReference type="ARBA" id="ARBA00004498"/>
    </source>
</evidence>
<keyword evidence="8" id="KW-1015">Disulfide bond</keyword>
<feature type="compositionally biased region" description="Basic and acidic residues" evidence="9">
    <location>
        <begin position="1734"/>
        <end position="1756"/>
    </location>
</feature>
<dbReference type="FunFam" id="4.10.410.10:FF:000020">
    <property type="entry name" value="Collagen, type VI, alpha 3"/>
    <property type="match status" value="1"/>
</dbReference>
<dbReference type="GeneID" id="102037459"/>
<dbReference type="CDD" id="cd22629">
    <property type="entry name" value="Kunitz_collagen_alpha3_VI"/>
    <property type="match status" value="1"/>
</dbReference>
<feature type="domain" description="VWFA" evidence="11">
    <location>
        <begin position="436"/>
        <end position="608"/>
    </location>
</feature>
<dbReference type="FunFam" id="3.40.50.410:FF:000003">
    <property type="entry name" value="Collagen type VI alpha 3 chain"/>
    <property type="match status" value="6"/>
</dbReference>
<reference evidence="15" key="1">
    <citation type="submission" date="2025-08" db="UniProtKB">
        <authorList>
            <consortium name="RefSeq"/>
        </authorList>
    </citation>
    <scope>IDENTIFICATION</scope>
</reference>
<dbReference type="InterPro" id="IPR003961">
    <property type="entry name" value="FN3_dom"/>
</dbReference>